<proteinExistence type="predicted"/>
<dbReference type="Proteomes" id="UP001341840">
    <property type="component" value="Unassembled WGS sequence"/>
</dbReference>
<keyword evidence="3" id="KW-1185">Reference proteome</keyword>
<feature type="region of interest" description="Disordered" evidence="1">
    <location>
        <begin position="119"/>
        <end position="265"/>
    </location>
</feature>
<gene>
    <name evidence="2" type="ORF">PIB30_041135</name>
</gene>
<feature type="compositionally biased region" description="Basic and acidic residues" evidence="1">
    <location>
        <begin position="119"/>
        <end position="160"/>
    </location>
</feature>
<evidence type="ECO:0000256" key="1">
    <source>
        <dbReference type="SAM" id="MobiDB-lite"/>
    </source>
</evidence>
<feature type="compositionally biased region" description="Basic residues" evidence="1">
    <location>
        <begin position="161"/>
        <end position="176"/>
    </location>
</feature>
<dbReference type="InterPro" id="IPR021109">
    <property type="entry name" value="Peptidase_aspartic_dom_sf"/>
</dbReference>
<organism evidence="2 3">
    <name type="scientific">Stylosanthes scabra</name>
    <dbReference type="NCBI Taxonomy" id="79078"/>
    <lineage>
        <taxon>Eukaryota</taxon>
        <taxon>Viridiplantae</taxon>
        <taxon>Streptophyta</taxon>
        <taxon>Embryophyta</taxon>
        <taxon>Tracheophyta</taxon>
        <taxon>Spermatophyta</taxon>
        <taxon>Magnoliopsida</taxon>
        <taxon>eudicotyledons</taxon>
        <taxon>Gunneridae</taxon>
        <taxon>Pentapetalae</taxon>
        <taxon>rosids</taxon>
        <taxon>fabids</taxon>
        <taxon>Fabales</taxon>
        <taxon>Fabaceae</taxon>
        <taxon>Papilionoideae</taxon>
        <taxon>50 kb inversion clade</taxon>
        <taxon>dalbergioids sensu lato</taxon>
        <taxon>Dalbergieae</taxon>
        <taxon>Pterocarpus clade</taxon>
        <taxon>Stylosanthes</taxon>
    </lineage>
</organism>
<feature type="compositionally biased region" description="Basic and acidic residues" evidence="1">
    <location>
        <begin position="200"/>
        <end position="211"/>
    </location>
</feature>
<name>A0ABU6SER7_9FABA</name>
<dbReference type="Gene3D" id="2.40.70.10">
    <property type="entry name" value="Acid Proteases"/>
    <property type="match status" value="1"/>
</dbReference>
<comment type="caution">
    <text evidence="2">The sequence shown here is derived from an EMBL/GenBank/DDBJ whole genome shotgun (WGS) entry which is preliminary data.</text>
</comment>
<protein>
    <submittedName>
        <fullName evidence="2">Uncharacterized protein</fullName>
    </submittedName>
</protein>
<reference evidence="2 3" key="1">
    <citation type="journal article" date="2023" name="Plants (Basel)">
        <title>Bridging the Gap: Combining Genomics and Transcriptomics Approaches to Understand Stylosanthes scabra, an Orphan Legume from the Brazilian Caatinga.</title>
        <authorList>
            <person name="Ferreira-Neto J.R.C."/>
            <person name="da Silva M.D."/>
            <person name="Binneck E."/>
            <person name="de Melo N.F."/>
            <person name="da Silva R.H."/>
            <person name="de Melo A.L.T.M."/>
            <person name="Pandolfi V."/>
            <person name="Bustamante F.O."/>
            <person name="Brasileiro-Vidal A.C."/>
            <person name="Benko-Iseppon A.M."/>
        </authorList>
    </citation>
    <scope>NUCLEOTIDE SEQUENCE [LARGE SCALE GENOMIC DNA]</scope>
    <source>
        <tissue evidence="2">Leaves</tissue>
    </source>
</reference>
<evidence type="ECO:0000313" key="2">
    <source>
        <dbReference type="EMBL" id="MED6134882.1"/>
    </source>
</evidence>
<sequence length="301" mass="34481">MFELQMDEDMYVPVFHYGGRFQRLPNVKVEEEIPAKCEDPGPRKIRGVDVPDYFCDTRACGNIGPHEIYETFDLGPRKKTGEMFTTVDASNVSMAGITENVMVKVGKLPIPAKFHVIKPTEGEKKSTHQLQADDGRMRGKDPTRRMEAEAKRREMLEEEKKKKKKGAPQRKKKKKKGFNEEAKERAQGRSSKEKKKVVARVKESLRGKASKEGGSSDSAPQPKGKKQKETSYPEKKKKKKKKKPDEGMNKRIQKKKGLDKVKVKHEIKRSNLTRILGELKKILHRHKGADAHLVRNKSKWK</sequence>
<dbReference type="EMBL" id="JASCZI010060641">
    <property type="protein sequence ID" value="MED6134882.1"/>
    <property type="molecule type" value="Genomic_DNA"/>
</dbReference>
<feature type="compositionally biased region" description="Basic and acidic residues" evidence="1">
    <location>
        <begin position="177"/>
        <end position="191"/>
    </location>
</feature>
<evidence type="ECO:0000313" key="3">
    <source>
        <dbReference type="Proteomes" id="UP001341840"/>
    </source>
</evidence>
<accession>A0ABU6SER7</accession>